<evidence type="ECO:0000313" key="1">
    <source>
        <dbReference type="EMBL" id="APT90279.1"/>
    </source>
</evidence>
<keyword evidence="2" id="KW-1185">Reference proteome</keyword>
<dbReference type="Proteomes" id="UP000185469">
    <property type="component" value="Chromosome"/>
</dbReference>
<proteinExistence type="predicted"/>
<gene>
    <name evidence="1" type="ORF">CSPHI_03435</name>
</gene>
<organism evidence="1 2">
    <name type="scientific">Corynebacterium sphenisci DSM 44792</name>
    <dbReference type="NCBI Taxonomy" id="1437874"/>
    <lineage>
        <taxon>Bacteria</taxon>
        <taxon>Bacillati</taxon>
        <taxon>Actinomycetota</taxon>
        <taxon>Actinomycetes</taxon>
        <taxon>Mycobacteriales</taxon>
        <taxon>Corynebacteriaceae</taxon>
        <taxon>Corynebacterium</taxon>
    </lineage>
</organism>
<dbReference type="Pfam" id="PF02452">
    <property type="entry name" value="PemK_toxin"/>
    <property type="match status" value="1"/>
</dbReference>
<accession>A0A1L7CWM6</accession>
<dbReference type="KEGG" id="csph:CSPHI_03435"/>
<dbReference type="RefSeq" id="WP_075691498.1">
    <property type="nucleotide sequence ID" value="NZ_CP009248.1"/>
</dbReference>
<dbReference type="InterPro" id="IPR003477">
    <property type="entry name" value="PemK-like"/>
</dbReference>
<protein>
    <recommendedName>
        <fullName evidence="3">Growth inhibitor PemK</fullName>
    </recommendedName>
</protein>
<sequence>MSNRLVGALRGAGRRLEDFFRGPDPLDEGLARLTEQLGMVPETDAAEEEQLAYREPATVARPAADLARAVVYAPDMDGQTDPGEVVWAPVLLDGDVGTPHERAVVVLGRHKHTLLGALISTDPRHADDNRWLYIGAGAWDSRARPSWVRLDRILEVPESGIRRSGAVMPRRRFDRITSRLRSDYHWR</sequence>
<dbReference type="AlphaFoldDB" id="A0A1L7CWM6"/>
<evidence type="ECO:0000313" key="2">
    <source>
        <dbReference type="Proteomes" id="UP000185469"/>
    </source>
</evidence>
<evidence type="ECO:0008006" key="3">
    <source>
        <dbReference type="Google" id="ProtNLM"/>
    </source>
</evidence>
<dbReference type="SUPFAM" id="SSF50118">
    <property type="entry name" value="Cell growth inhibitor/plasmid maintenance toxic component"/>
    <property type="match status" value="1"/>
</dbReference>
<dbReference type="EMBL" id="CP009248">
    <property type="protein sequence ID" value="APT90279.1"/>
    <property type="molecule type" value="Genomic_DNA"/>
</dbReference>
<dbReference type="GO" id="GO:0003677">
    <property type="term" value="F:DNA binding"/>
    <property type="evidence" value="ECO:0007669"/>
    <property type="project" value="InterPro"/>
</dbReference>
<reference evidence="1 2" key="1">
    <citation type="submission" date="2014-08" db="EMBL/GenBank/DDBJ databases">
        <title>Complete genome sequence of Corynebacterium sphenisci CECT 5990(T) (=DSM 44792(T)), isolated from healthy wild penguins.</title>
        <authorList>
            <person name="Ruckert C."/>
            <person name="Albersmeier A."/>
            <person name="Winkler A."/>
            <person name="Kalinowski J."/>
        </authorList>
    </citation>
    <scope>NUCLEOTIDE SEQUENCE [LARGE SCALE GENOMIC DNA]</scope>
    <source>
        <strain evidence="1 2">DSM 44792</strain>
    </source>
</reference>
<name>A0A1L7CWM6_9CORY</name>